<comment type="caution">
    <text evidence="2">The sequence shown here is derived from an EMBL/GenBank/DDBJ whole genome shotgun (WGS) entry which is preliminary data.</text>
</comment>
<dbReference type="Pfam" id="PF13392">
    <property type="entry name" value="HNH_3"/>
    <property type="match status" value="1"/>
</dbReference>
<dbReference type="InterPro" id="IPR003647">
    <property type="entry name" value="Intron_nuc_1_rpt"/>
</dbReference>
<dbReference type="Gene3D" id="1.10.10.10">
    <property type="entry name" value="Winged helix-like DNA-binding domain superfamily/Winged helix DNA-binding domain"/>
    <property type="match status" value="1"/>
</dbReference>
<sequence length="196" mass="22264">MEIWKTVKGYEGLYEVSNLGRVKSLDKIVPKWDGVRLLKGRILKGSVTQFGYHKVILTKNKHRRTIFVHRLVAEAFLENDNPKIKTQVNHIDGDKLNNETGNLEWVSASENIKHAFSIGIKKVSKKQTEAIKNLGENSNKRVLQLNPEGQIIQEWHSITEASKILNINMSSISMCCHGKRNLAGGFKWKYINNGGK</sequence>
<dbReference type="SMART" id="SM00507">
    <property type="entry name" value="HNHc"/>
    <property type="match status" value="1"/>
</dbReference>
<gene>
    <name evidence="2" type="ORF">ABID29_002470</name>
</gene>
<dbReference type="EMBL" id="JBEPLO010000053">
    <property type="protein sequence ID" value="MET3559316.1"/>
    <property type="molecule type" value="Genomic_DNA"/>
</dbReference>
<dbReference type="Proteomes" id="UP001549122">
    <property type="component" value="Unassembled WGS sequence"/>
</dbReference>
<dbReference type="SUPFAM" id="SSF64496">
    <property type="entry name" value="DNA-binding domain of intron-encoded endonucleases"/>
    <property type="match status" value="1"/>
</dbReference>
<dbReference type="Pfam" id="PF22083">
    <property type="entry name" value="I-HmuI_NUMOD-like"/>
    <property type="match status" value="1"/>
</dbReference>
<dbReference type="Pfam" id="PF07463">
    <property type="entry name" value="NUMOD4"/>
    <property type="match status" value="1"/>
</dbReference>
<evidence type="ECO:0000313" key="2">
    <source>
        <dbReference type="EMBL" id="MET3559316.1"/>
    </source>
</evidence>
<dbReference type="Gene3D" id="3.90.75.20">
    <property type="match status" value="1"/>
</dbReference>
<dbReference type="RefSeq" id="WP_354366422.1">
    <property type="nucleotide sequence ID" value="NZ_JBEPLO010000053.1"/>
</dbReference>
<dbReference type="InterPro" id="IPR003615">
    <property type="entry name" value="HNH_nuc"/>
</dbReference>
<evidence type="ECO:0000313" key="3">
    <source>
        <dbReference type="Proteomes" id="UP001549122"/>
    </source>
</evidence>
<dbReference type="InterPro" id="IPR010902">
    <property type="entry name" value="NUMOD4"/>
</dbReference>
<proteinExistence type="predicted"/>
<dbReference type="InterPro" id="IPR044925">
    <property type="entry name" value="His-Me_finger_sf"/>
</dbReference>
<feature type="domain" description="HNH nuclease" evidence="1">
    <location>
        <begin position="62"/>
        <end position="112"/>
    </location>
</feature>
<dbReference type="InterPro" id="IPR036388">
    <property type="entry name" value="WH-like_DNA-bd_sf"/>
</dbReference>
<evidence type="ECO:0000259" key="1">
    <source>
        <dbReference type="SMART" id="SM00507"/>
    </source>
</evidence>
<name>A0ABV2FL93_9STRE</name>
<dbReference type="SUPFAM" id="SSF54060">
    <property type="entry name" value="His-Me finger endonucleases"/>
    <property type="match status" value="1"/>
</dbReference>
<keyword evidence="3" id="KW-1185">Reference proteome</keyword>
<reference evidence="2 3" key="1">
    <citation type="submission" date="2024-06" db="EMBL/GenBank/DDBJ databases">
        <title>Genomic Encyclopedia of Type Strains, Phase IV (KMG-IV): sequencing the most valuable type-strain genomes for metagenomic binning, comparative biology and taxonomic classification.</title>
        <authorList>
            <person name="Goeker M."/>
        </authorList>
    </citation>
    <scope>NUCLEOTIDE SEQUENCE [LARGE SCALE GENOMIC DNA]</scope>
    <source>
        <strain evidence="2 3">DSM 28303</strain>
    </source>
</reference>
<organism evidence="2 3">
    <name type="scientific">Streptococcus rupicaprae</name>
    <dbReference type="NCBI Taxonomy" id="759619"/>
    <lineage>
        <taxon>Bacteria</taxon>
        <taxon>Bacillati</taxon>
        <taxon>Bacillota</taxon>
        <taxon>Bacilli</taxon>
        <taxon>Lactobacillales</taxon>
        <taxon>Streptococcaceae</taxon>
        <taxon>Streptococcus</taxon>
    </lineage>
</organism>
<dbReference type="InterPro" id="IPR054307">
    <property type="entry name" value="I-HmuI_NUMOD-like"/>
</dbReference>
<accession>A0ABV2FL93</accession>
<protein>
    <recommendedName>
        <fullName evidence="1">HNH nuclease domain-containing protein</fullName>
    </recommendedName>
</protein>
<dbReference type="SMART" id="SM00497">
    <property type="entry name" value="IENR1"/>
    <property type="match status" value="1"/>
</dbReference>